<protein>
    <submittedName>
        <fullName evidence="1">Uncharacterized protein</fullName>
    </submittedName>
</protein>
<dbReference type="PANTHER" id="PTHR31431">
    <property type="entry name" value="NUCLEOPORIN NUP188 HOMOLOG"/>
    <property type="match status" value="1"/>
</dbReference>
<dbReference type="EMBL" id="BMAR01000069">
    <property type="protein sequence ID" value="GFR52693.1"/>
    <property type="molecule type" value="Genomic_DNA"/>
</dbReference>
<gene>
    <name evidence="1" type="ORF">Agub_g15320</name>
</gene>
<dbReference type="AlphaFoldDB" id="A0AAD3E3D7"/>
<dbReference type="GO" id="GO:0044611">
    <property type="term" value="C:nuclear pore inner ring"/>
    <property type="evidence" value="ECO:0007669"/>
    <property type="project" value="TreeGrafter"/>
</dbReference>
<dbReference type="PANTHER" id="PTHR31431:SF1">
    <property type="entry name" value="NUCLEOPORIN NUP188"/>
    <property type="match status" value="1"/>
</dbReference>
<dbReference type="Proteomes" id="UP001054857">
    <property type="component" value="Unassembled WGS sequence"/>
</dbReference>
<proteinExistence type="predicted"/>
<keyword evidence="2" id="KW-1185">Reference proteome</keyword>
<dbReference type="GO" id="GO:0017056">
    <property type="term" value="F:structural constituent of nuclear pore"/>
    <property type="evidence" value="ECO:0007669"/>
    <property type="project" value="InterPro"/>
</dbReference>
<dbReference type="GO" id="GO:0006606">
    <property type="term" value="P:protein import into nucleus"/>
    <property type="evidence" value="ECO:0007669"/>
    <property type="project" value="TreeGrafter"/>
</dbReference>
<evidence type="ECO:0000313" key="2">
    <source>
        <dbReference type="Proteomes" id="UP001054857"/>
    </source>
</evidence>
<comment type="caution">
    <text evidence="1">The sequence shown here is derived from an EMBL/GenBank/DDBJ whole genome shotgun (WGS) entry which is preliminary data.</text>
</comment>
<accession>A0AAD3E3D7</accession>
<name>A0AAD3E3D7_9CHLO</name>
<dbReference type="InterPro" id="IPR044840">
    <property type="entry name" value="Nup188"/>
</dbReference>
<organism evidence="1 2">
    <name type="scientific">Astrephomene gubernaculifera</name>
    <dbReference type="NCBI Taxonomy" id="47775"/>
    <lineage>
        <taxon>Eukaryota</taxon>
        <taxon>Viridiplantae</taxon>
        <taxon>Chlorophyta</taxon>
        <taxon>core chlorophytes</taxon>
        <taxon>Chlorophyceae</taxon>
        <taxon>CS clade</taxon>
        <taxon>Chlamydomonadales</taxon>
        <taxon>Astrephomenaceae</taxon>
        <taxon>Astrephomene</taxon>
    </lineage>
</organism>
<sequence>MAQPLDTLVWAPHEAFHRKLQSGSFTKAALDEHFDWLLYGTHKFKPSNDASRKQILEHLKLESKGKSFVYTAKHRPLALRAARLLDLDEIQAMLLFKRWLKDNEPDLKPDDLPENDPMAINDMLLQVLRYYHWERIALLKCVQVAMLKAGEPDEAGQALSDLLSRLVKSGLEEQLQSRLRENLEGGSAAITRRLKANDGTAAAASSAAAAAGSAAAG</sequence>
<evidence type="ECO:0000313" key="1">
    <source>
        <dbReference type="EMBL" id="GFR52693.1"/>
    </source>
</evidence>
<dbReference type="GO" id="GO:0006405">
    <property type="term" value="P:RNA export from nucleus"/>
    <property type="evidence" value="ECO:0007669"/>
    <property type="project" value="TreeGrafter"/>
</dbReference>
<reference evidence="1 2" key="1">
    <citation type="journal article" date="2021" name="Sci. Rep.">
        <title>Genome sequencing of the multicellular alga Astrephomene provides insights into convergent evolution of germ-soma differentiation.</title>
        <authorList>
            <person name="Yamashita S."/>
            <person name="Yamamoto K."/>
            <person name="Matsuzaki R."/>
            <person name="Suzuki S."/>
            <person name="Yamaguchi H."/>
            <person name="Hirooka S."/>
            <person name="Minakuchi Y."/>
            <person name="Miyagishima S."/>
            <person name="Kawachi M."/>
            <person name="Toyoda A."/>
            <person name="Nozaki H."/>
        </authorList>
    </citation>
    <scope>NUCLEOTIDE SEQUENCE [LARGE SCALE GENOMIC DNA]</scope>
    <source>
        <strain evidence="1 2">NIES-4017</strain>
    </source>
</reference>
<feature type="non-terminal residue" evidence="1">
    <location>
        <position position="217"/>
    </location>
</feature>